<name>A0A1Z4ET92_9MYCO</name>
<keyword evidence="3" id="KW-1003">Cell membrane</keyword>
<dbReference type="Proteomes" id="UP000217954">
    <property type="component" value="Chromosome"/>
</dbReference>
<feature type="domain" description="Major facilitator superfamily (MFS) profile" evidence="10">
    <location>
        <begin position="229"/>
        <end position="445"/>
    </location>
</feature>
<reference evidence="12" key="1">
    <citation type="journal article" date="2017" name="Genome Announc.">
        <title>Complete Genome Sequence of Mycobacterium stephanolepidis.</title>
        <authorList>
            <person name="Fukano H."/>
            <person name="Yoshida M."/>
            <person name="Katayama Y."/>
            <person name="Omatsu T."/>
            <person name="Mizutani T."/>
            <person name="Kurata O."/>
            <person name="Wada S."/>
            <person name="Hoshino Y."/>
        </authorList>
    </citation>
    <scope>NUCLEOTIDE SEQUENCE [LARGE SCALE GENOMIC DNA]</scope>
    <source>
        <strain evidence="12">NJB0901</strain>
    </source>
</reference>
<dbReference type="GO" id="GO:0022857">
    <property type="term" value="F:transmembrane transporter activity"/>
    <property type="evidence" value="ECO:0007669"/>
    <property type="project" value="InterPro"/>
</dbReference>
<dbReference type="SUPFAM" id="SSF103473">
    <property type="entry name" value="MFS general substrate transporter"/>
    <property type="match status" value="1"/>
</dbReference>
<dbReference type="AlphaFoldDB" id="A0A1Z4ET92"/>
<dbReference type="GO" id="GO:0005886">
    <property type="term" value="C:plasma membrane"/>
    <property type="evidence" value="ECO:0007669"/>
    <property type="project" value="UniProtKB-SubCell"/>
</dbReference>
<evidence type="ECO:0000256" key="8">
    <source>
        <dbReference type="ARBA" id="ARBA00040914"/>
    </source>
</evidence>
<keyword evidence="6 9" id="KW-0472">Membrane</keyword>
<evidence type="ECO:0000256" key="5">
    <source>
        <dbReference type="ARBA" id="ARBA00022989"/>
    </source>
</evidence>
<reference evidence="11 12" key="2">
    <citation type="journal article" date="2017" name="Int. J. Syst. Evol. Microbiol.">
        <title>Mycobacterium stephanolepidis sp. nov., a rapidly growing species related to Mycobacterium chelonae, isolated from marine teleost fish, Stephanolepis cirrhifer.</title>
        <authorList>
            <person name="Fukano H."/>
            <person name="Wada S."/>
            <person name="Kurata O."/>
            <person name="Katayama K."/>
            <person name="Fujiwara N."/>
            <person name="Hoshino Y."/>
        </authorList>
    </citation>
    <scope>NUCLEOTIDE SEQUENCE [LARGE SCALE GENOMIC DNA]</scope>
    <source>
        <strain evidence="11 12">NJB0901</strain>
    </source>
</reference>
<feature type="transmembrane region" description="Helical" evidence="9">
    <location>
        <begin position="399"/>
        <end position="421"/>
    </location>
</feature>
<dbReference type="PROSITE" id="PS50850">
    <property type="entry name" value="MFS"/>
    <property type="match status" value="1"/>
</dbReference>
<protein>
    <recommendedName>
        <fullName evidence="8">Multidrug efflux pump Tap</fullName>
    </recommendedName>
</protein>
<feature type="transmembrane region" description="Helical" evidence="9">
    <location>
        <begin position="370"/>
        <end position="393"/>
    </location>
</feature>
<feature type="transmembrane region" description="Helical" evidence="9">
    <location>
        <begin position="29"/>
        <end position="53"/>
    </location>
</feature>
<feature type="transmembrane region" description="Helical" evidence="9">
    <location>
        <begin position="90"/>
        <end position="110"/>
    </location>
</feature>
<dbReference type="EMBL" id="AP018165">
    <property type="protein sequence ID" value="BAX96181.1"/>
    <property type="molecule type" value="Genomic_DNA"/>
</dbReference>
<feature type="transmembrane region" description="Helical" evidence="9">
    <location>
        <begin position="183"/>
        <end position="201"/>
    </location>
</feature>
<gene>
    <name evidence="11" type="ORF">MSTE_00846</name>
</gene>
<dbReference type="KEGG" id="mste:MSTE_00846"/>
<comment type="similarity">
    <text evidence="7">Belongs to the major facilitator superfamily. Drug:H(+) antiporter-3 (DHA3) (TC 2.A.1.21) family.</text>
</comment>
<organism evidence="11 12">
    <name type="scientific">[Mycobacterium] stephanolepidis</name>
    <dbReference type="NCBI Taxonomy" id="1520670"/>
    <lineage>
        <taxon>Bacteria</taxon>
        <taxon>Bacillati</taxon>
        <taxon>Actinomycetota</taxon>
        <taxon>Actinomycetes</taxon>
        <taxon>Mycobacteriales</taxon>
        <taxon>Mycobacteriaceae</taxon>
        <taxon>Mycobacteroides</taxon>
    </lineage>
</organism>
<dbReference type="PANTHER" id="PTHR23513">
    <property type="entry name" value="INTEGRAL MEMBRANE EFFLUX PROTEIN-RELATED"/>
    <property type="match status" value="1"/>
</dbReference>
<dbReference type="GO" id="GO:0046677">
    <property type="term" value="P:response to antibiotic"/>
    <property type="evidence" value="ECO:0007669"/>
    <property type="project" value="UniProtKB-KW"/>
</dbReference>
<evidence type="ECO:0000313" key="12">
    <source>
        <dbReference type="Proteomes" id="UP000217954"/>
    </source>
</evidence>
<evidence type="ECO:0000256" key="4">
    <source>
        <dbReference type="ARBA" id="ARBA00022692"/>
    </source>
</evidence>
<dbReference type="InterPro" id="IPR011701">
    <property type="entry name" value="MFS"/>
</dbReference>
<accession>A0A1Z4ET92</accession>
<dbReference type="CDD" id="cd06173">
    <property type="entry name" value="MFS_MefA_like"/>
    <property type="match status" value="1"/>
</dbReference>
<feature type="transmembrane region" description="Helical" evidence="9">
    <location>
        <begin position="237"/>
        <end position="256"/>
    </location>
</feature>
<sequence length="445" mass="46661">MAGNEWSGCGLSRFFADITPLRNADFRRLWLAGVVTVIGAGLTLFAVPVQIYALTHSSAYVGLTGVFGLVPLVVFGLWGGALADRMDRRTLLIITAIGLGVSSVLLWLQAALSVDNVWVVLCLLSVQQAFFAVNSPTRAAAIPRMLPLDQLPAANALNMTVQQFGFIAGPLLAGVLLKWVDLSTLYLIDAIACLAPIWATVRLHRMPPSSASKDLQANTSGLRDVLEGFRYLAGHKIVLMSFVVDLIAMIFGMPRILFPQIAHEGFGDPADGGTVIALLSAAISVGAVIGGVFSGWFHRIDRQGLAVVVSIVVWGLAMVGFGLTAHAPLLWLSLVFLVIGGIADMVSAAFRTTILQSVATDDVRGRLQGVFTVVVAGGPRVADFTHGAAAAVVGTTAAAAGGGALVVVGVIIAALLVPVFVRFRTSDEITAEDASEAGQDTVQPQ</sequence>
<feature type="transmembrane region" description="Helical" evidence="9">
    <location>
        <begin position="304"/>
        <end position="323"/>
    </location>
</feature>
<evidence type="ECO:0000256" key="9">
    <source>
        <dbReference type="SAM" id="Phobius"/>
    </source>
</evidence>
<evidence type="ECO:0000259" key="10">
    <source>
        <dbReference type="PROSITE" id="PS50850"/>
    </source>
</evidence>
<evidence type="ECO:0000313" key="11">
    <source>
        <dbReference type="EMBL" id="BAX96181.1"/>
    </source>
</evidence>
<keyword evidence="12" id="KW-1185">Reference proteome</keyword>
<evidence type="ECO:0000256" key="3">
    <source>
        <dbReference type="ARBA" id="ARBA00022475"/>
    </source>
</evidence>
<keyword evidence="2" id="KW-0813">Transport</keyword>
<keyword evidence="5 9" id="KW-1133">Transmembrane helix</keyword>
<comment type="subcellular location">
    <subcellularLocation>
        <location evidence="1">Cell inner membrane</location>
        <topology evidence="1">Multi-pass membrane protein</topology>
    </subcellularLocation>
</comment>
<feature type="transmembrane region" description="Helical" evidence="9">
    <location>
        <begin position="156"/>
        <end position="177"/>
    </location>
</feature>
<evidence type="ECO:0000256" key="2">
    <source>
        <dbReference type="ARBA" id="ARBA00022448"/>
    </source>
</evidence>
<dbReference type="Gene3D" id="1.20.1250.20">
    <property type="entry name" value="MFS general substrate transporter like domains"/>
    <property type="match status" value="1"/>
</dbReference>
<feature type="transmembrane region" description="Helical" evidence="9">
    <location>
        <begin position="116"/>
        <end position="135"/>
    </location>
</feature>
<evidence type="ECO:0000256" key="7">
    <source>
        <dbReference type="ARBA" id="ARBA00038075"/>
    </source>
</evidence>
<dbReference type="PANTHER" id="PTHR23513:SF9">
    <property type="entry name" value="ENTEROBACTIN EXPORTER ENTS"/>
    <property type="match status" value="1"/>
</dbReference>
<feature type="transmembrane region" description="Helical" evidence="9">
    <location>
        <begin position="59"/>
        <end position="78"/>
    </location>
</feature>
<feature type="transmembrane region" description="Helical" evidence="9">
    <location>
        <begin position="329"/>
        <end position="350"/>
    </location>
</feature>
<evidence type="ECO:0000256" key="6">
    <source>
        <dbReference type="ARBA" id="ARBA00023136"/>
    </source>
</evidence>
<dbReference type="Pfam" id="PF07690">
    <property type="entry name" value="MFS_1"/>
    <property type="match status" value="1"/>
</dbReference>
<dbReference type="InterPro" id="IPR036259">
    <property type="entry name" value="MFS_trans_sf"/>
</dbReference>
<feature type="transmembrane region" description="Helical" evidence="9">
    <location>
        <begin position="276"/>
        <end position="297"/>
    </location>
</feature>
<keyword evidence="4 9" id="KW-0812">Transmembrane</keyword>
<evidence type="ECO:0000256" key="1">
    <source>
        <dbReference type="ARBA" id="ARBA00004429"/>
    </source>
</evidence>
<dbReference type="InterPro" id="IPR020846">
    <property type="entry name" value="MFS_dom"/>
</dbReference>
<proteinExistence type="inferred from homology"/>